<feature type="repeat" description="WD" evidence="3">
    <location>
        <begin position="333"/>
        <end position="374"/>
    </location>
</feature>
<dbReference type="PANTHER" id="PTHR22838">
    <property type="entry name" value="WD REPEAT PROTEIN 26-RELATED"/>
    <property type="match status" value="1"/>
</dbReference>
<feature type="repeat" description="WD" evidence="3">
    <location>
        <begin position="519"/>
        <end position="543"/>
    </location>
</feature>
<dbReference type="STRING" id="1328760.A0A165AB79"/>
<dbReference type="SMART" id="SM00668">
    <property type="entry name" value="CTLH"/>
    <property type="match status" value="1"/>
</dbReference>
<dbReference type="GO" id="GO:0043161">
    <property type="term" value="P:proteasome-mediated ubiquitin-dependent protein catabolic process"/>
    <property type="evidence" value="ECO:0007669"/>
    <property type="project" value="TreeGrafter"/>
</dbReference>
<dbReference type="GO" id="GO:0034657">
    <property type="term" value="C:GID complex"/>
    <property type="evidence" value="ECO:0007669"/>
    <property type="project" value="TreeGrafter"/>
</dbReference>
<dbReference type="InterPro" id="IPR006595">
    <property type="entry name" value="CTLH_C"/>
</dbReference>
<feature type="compositionally biased region" description="Polar residues" evidence="4">
    <location>
        <begin position="43"/>
        <end position="54"/>
    </location>
</feature>
<keyword evidence="2" id="KW-0677">Repeat</keyword>
<dbReference type="InterPro" id="IPR051350">
    <property type="entry name" value="WD_repeat-ST_regulator"/>
</dbReference>
<reference evidence="6 7" key="1">
    <citation type="journal article" date="2016" name="Fungal Biol.">
        <title>The genome of Xylona heveae provides a window into fungal endophytism.</title>
        <authorList>
            <person name="Gazis R."/>
            <person name="Kuo A."/>
            <person name="Riley R."/>
            <person name="LaButti K."/>
            <person name="Lipzen A."/>
            <person name="Lin J."/>
            <person name="Amirebrahimi M."/>
            <person name="Hesse C.N."/>
            <person name="Spatafora J.W."/>
            <person name="Henrissat B."/>
            <person name="Hainaut M."/>
            <person name="Grigoriev I.V."/>
            <person name="Hibbett D.S."/>
        </authorList>
    </citation>
    <scope>NUCLEOTIDE SEQUENCE [LARGE SCALE GENOMIC DNA]</scope>
    <source>
        <strain evidence="6 7">TC161</strain>
    </source>
</reference>
<dbReference type="PROSITE" id="PS50082">
    <property type="entry name" value="WD_REPEATS_2"/>
    <property type="match status" value="5"/>
</dbReference>
<dbReference type="Pfam" id="PF00400">
    <property type="entry name" value="WD40"/>
    <property type="match status" value="5"/>
</dbReference>
<dbReference type="Gene3D" id="2.130.10.10">
    <property type="entry name" value="YVTN repeat-like/Quinoprotein amine dehydrogenase"/>
    <property type="match status" value="1"/>
</dbReference>
<feature type="repeat" description="WD" evidence="3">
    <location>
        <begin position="552"/>
        <end position="578"/>
    </location>
</feature>
<evidence type="ECO:0000259" key="5">
    <source>
        <dbReference type="PROSITE" id="PS50897"/>
    </source>
</evidence>
<dbReference type="InterPro" id="IPR015943">
    <property type="entry name" value="WD40/YVTN_repeat-like_dom_sf"/>
</dbReference>
<proteinExistence type="predicted"/>
<evidence type="ECO:0000313" key="6">
    <source>
        <dbReference type="EMBL" id="KZF20200.1"/>
    </source>
</evidence>
<feature type="region of interest" description="Disordered" evidence="4">
    <location>
        <begin position="1"/>
        <end position="63"/>
    </location>
</feature>
<organism evidence="6 7">
    <name type="scientific">Xylona heveae (strain CBS 132557 / TC161)</name>
    <dbReference type="NCBI Taxonomy" id="1328760"/>
    <lineage>
        <taxon>Eukaryota</taxon>
        <taxon>Fungi</taxon>
        <taxon>Dikarya</taxon>
        <taxon>Ascomycota</taxon>
        <taxon>Pezizomycotina</taxon>
        <taxon>Xylonomycetes</taxon>
        <taxon>Xylonales</taxon>
        <taxon>Xylonaceae</taxon>
        <taxon>Xylona</taxon>
    </lineage>
</organism>
<feature type="compositionally biased region" description="Polar residues" evidence="4">
    <location>
        <begin position="16"/>
        <end position="35"/>
    </location>
</feature>
<evidence type="ECO:0000256" key="2">
    <source>
        <dbReference type="ARBA" id="ARBA00022737"/>
    </source>
</evidence>
<keyword evidence="1 3" id="KW-0853">WD repeat</keyword>
<evidence type="ECO:0000256" key="1">
    <source>
        <dbReference type="ARBA" id="ARBA00022574"/>
    </source>
</evidence>
<dbReference type="PROSITE" id="PS50897">
    <property type="entry name" value="CTLH"/>
    <property type="match status" value="1"/>
</dbReference>
<dbReference type="InParanoid" id="A0A165AB79"/>
<dbReference type="EMBL" id="KV407463">
    <property type="protein sequence ID" value="KZF20200.1"/>
    <property type="molecule type" value="Genomic_DNA"/>
</dbReference>
<evidence type="ECO:0000256" key="4">
    <source>
        <dbReference type="SAM" id="MobiDB-lite"/>
    </source>
</evidence>
<dbReference type="PROSITE" id="PS50294">
    <property type="entry name" value="WD_REPEATS_REGION"/>
    <property type="match status" value="2"/>
</dbReference>
<dbReference type="CDD" id="cd00200">
    <property type="entry name" value="WD40"/>
    <property type="match status" value="1"/>
</dbReference>
<dbReference type="SUPFAM" id="SSF50978">
    <property type="entry name" value="WD40 repeat-like"/>
    <property type="match status" value="1"/>
</dbReference>
<dbReference type="OrthoDB" id="972532at2759"/>
<evidence type="ECO:0000313" key="7">
    <source>
        <dbReference type="Proteomes" id="UP000076632"/>
    </source>
</evidence>
<protein>
    <submittedName>
        <fullName evidence="6">WD40 domain-containing protein</fullName>
    </submittedName>
</protein>
<dbReference type="Pfam" id="PF23627">
    <property type="entry name" value="LisH_WDR26"/>
    <property type="match status" value="1"/>
</dbReference>
<dbReference type="InterPro" id="IPR019775">
    <property type="entry name" value="WD40_repeat_CS"/>
</dbReference>
<sequence>MRLDNESSRSSSSSRAQSHGTRFSPQSKSALSNGNPYGLSAANGLSTSQSNGTASGKPRPTYFGHDREEVARILIQSLADLGYNGAAAALTQESGYELESPSVAAFRNAVLSGEWAEAESLLFGNVPIDGGVEFDGADGSYARGLVLAEGADKNEMLFCLRQQKFLELLEERDLGSALMVLRQELTPLNRDISKLHALSSLIMCQSAEDLKEQASWDGAAGASRHILLSELSKSISPSVMIPEHRLAVLLNQVKQHQISNCLYHNTASSPSLYSDHSCDRSQFPLRTTAELQQHTDEVWFLEFSHDGTKLATASKDRTVVVYDTRSWEPIHVLCEHTDPVAYVAWSPDDSKLITCSHDRKARLWDMSTGTCSLTINHHNEPVTTASWAPDGQVFVTGSLDSQLSLCVWDLSGNRLHAWSGYRVQDSAISLDGTKLVTISTEKKIYVYDLEKREELYNLALKAELTCVNISRDSRYLLVNMSDHEIQLIDIETAETVRRYLGQQQGRFVIRSGFGGASENFIISGSEDSRVYIWNRESGTLVETLEGHASGCVNSVSWNPTDPCLFASAGDDKKVRIWSKALIPPSSWGAVRNGHKHRSLDDLVA</sequence>
<feature type="repeat" description="WD" evidence="3">
    <location>
        <begin position="375"/>
        <end position="405"/>
    </location>
</feature>
<dbReference type="GeneID" id="28896411"/>
<dbReference type="RefSeq" id="XP_018185755.1">
    <property type="nucleotide sequence ID" value="XM_018331274.1"/>
</dbReference>
<dbReference type="SMART" id="SM00320">
    <property type="entry name" value="WD40"/>
    <property type="match status" value="7"/>
</dbReference>
<evidence type="ECO:0000256" key="3">
    <source>
        <dbReference type="PROSITE-ProRule" id="PRU00221"/>
    </source>
</evidence>
<feature type="repeat" description="WD" evidence="3">
    <location>
        <begin position="291"/>
        <end position="332"/>
    </location>
</feature>
<feature type="domain" description="CTLH" evidence="5">
    <location>
        <begin position="99"/>
        <end position="176"/>
    </location>
</feature>
<name>A0A165AB79_XYLHT</name>
<keyword evidence="7" id="KW-1185">Reference proteome</keyword>
<dbReference type="Proteomes" id="UP000076632">
    <property type="component" value="Unassembled WGS sequence"/>
</dbReference>
<dbReference type="InterPro" id="IPR036322">
    <property type="entry name" value="WD40_repeat_dom_sf"/>
</dbReference>
<dbReference type="OMA" id="GHISGCV"/>
<dbReference type="AlphaFoldDB" id="A0A165AB79"/>
<dbReference type="PANTHER" id="PTHR22838:SF0">
    <property type="entry name" value="WD REPEAT-CONTAINING PROTEIN 26"/>
    <property type="match status" value="1"/>
</dbReference>
<accession>A0A165AB79</accession>
<dbReference type="InterPro" id="IPR001680">
    <property type="entry name" value="WD40_rpt"/>
</dbReference>
<gene>
    <name evidence="6" type="ORF">L228DRAFT_240749</name>
</gene>
<dbReference type="PROSITE" id="PS00678">
    <property type="entry name" value="WD_REPEATS_1"/>
    <property type="match status" value="1"/>
</dbReference>
<dbReference type="FunCoup" id="A0A165AB79">
    <property type="interactions" value="448"/>
</dbReference>